<comment type="caution">
    <text evidence="2">The sequence shown here is derived from an EMBL/GenBank/DDBJ whole genome shotgun (WGS) entry which is preliminary data.</text>
</comment>
<sequence length="223" mass="24505">RAALRPAAQMLLSTAQWWRSLFGTDSSESLSRSVFSPLSSTAFASSSSSPSSPSSSSSSSSSFEERQLPHFPALASPLPSPKQLRLRYETLPVLLLELQLRDREAAAQRGLGVGSLQPDNIGFLSLEFRSDVGIQWHFYRQRPPGLEAAESEGGTTLVVSAGLSSPEDGVHCFEEMLRLLEEIRDKEYHPTKWSSWDFVDNLLVRCAPQEASALLLLPIAESQ</sequence>
<gene>
    <name evidence="2" type="ORF">TGDOM2_215640B</name>
</gene>
<evidence type="ECO:0000256" key="1">
    <source>
        <dbReference type="SAM" id="MobiDB-lite"/>
    </source>
</evidence>
<protein>
    <submittedName>
        <fullName evidence="2">Zinc finger, C3HC4 type (RING finger) domain-containing protein</fullName>
    </submittedName>
</protein>
<dbReference type="AlphaFoldDB" id="A0A086JVI5"/>
<accession>A0A086JVI5</accession>
<name>A0A086JVI5_TOXGO</name>
<organism evidence="2 3">
    <name type="scientific">Toxoplasma gondii GAB2-2007-GAL-DOM2</name>
    <dbReference type="NCBI Taxonomy" id="1130820"/>
    <lineage>
        <taxon>Eukaryota</taxon>
        <taxon>Sar</taxon>
        <taxon>Alveolata</taxon>
        <taxon>Apicomplexa</taxon>
        <taxon>Conoidasida</taxon>
        <taxon>Coccidia</taxon>
        <taxon>Eucoccidiorida</taxon>
        <taxon>Eimeriorina</taxon>
        <taxon>Sarcocystidae</taxon>
        <taxon>Toxoplasma</taxon>
    </lineage>
</organism>
<feature type="non-terminal residue" evidence="2">
    <location>
        <position position="1"/>
    </location>
</feature>
<dbReference type="EMBL" id="AHZU02001118">
    <property type="protein sequence ID" value="KFG36153.1"/>
    <property type="molecule type" value="Genomic_DNA"/>
</dbReference>
<dbReference type="Proteomes" id="UP000028837">
    <property type="component" value="Unassembled WGS sequence"/>
</dbReference>
<evidence type="ECO:0000313" key="3">
    <source>
        <dbReference type="Proteomes" id="UP000028837"/>
    </source>
</evidence>
<proteinExistence type="predicted"/>
<reference evidence="2 3" key="1">
    <citation type="submission" date="2014-02" db="EMBL/GenBank/DDBJ databases">
        <authorList>
            <person name="Sibley D."/>
            <person name="Venepally P."/>
            <person name="Karamycheva S."/>
            <person name="Hadjithomas M."/>
            <person name="Khan A."/>
            <person name="Brunk B."/>
            <person name="Roos D."/>
            <person name="Caler E."/>
            <person name="Lorenzi H."/>
        </authorList>
    </citation>
    <scope>NUCLEOTIDE SEQUENCE [LARGE SCALE GENOMIC DNA]</scope>
    <source>
        <strain evidence="2 3">GAB2-2007-GAL-DOM2</strain>
    </source>
</reference>
<evidence type="ECO:0000313" key="2">
    <source>
        <dbReference type="EMBL" id="KFG36153.1"/>
    </source>
</evidence>
<feature type="compositionally biased region" description="Low complexity" evidence="1">
    <location>
        <begin position="40"/>
        <end position="62"/>
    </location>
</feature>
<feature type="region of interest" description="Disordered" evidence="1">
    <location>
        <begin position="40"/>
        <end position="63"/>
    </location>
</feature>
<dbReference type="VEuPathDB" id="ToxoDB:TGDOM2_215640B"/>